<evidence type="ECO:0000256" key="2">
    <source>
        <dbReference type="ARBA" id="ARBA00022833"/>
    </source>
</evidence>
<feature type="compositionally biased region" description="Low complexity" evidence="5">
    <location>
        <begin position="1"/>
        <end position="12"/>
    </location>
</feature>
<dbReference type="Proteomes" id="UP000054564">
    <property type="component" value="Unassembled WGS sequence"/>
</dbReference>
<dbReference type="GO" id="GO:0006284">
    <property type="term" value="P:base-excision repair"/>
    <property type="evidence" value="ECO:0007669"/>
    <property type="project" value="TreeGrafter"/>
</dbReference>
<evidence type="ECO:0000313" key="8">
    <source>
        <dbReference type="Proteomes" id="UP000054564"/>
    </source>
</evidence>
<gene>
    <name evidence="7" type="ORF">PSTG_16814</name>
</gene>
<name>A0A0L0US35_9BASI</name>
<protein>
    <recommendedName>
        <fullName evidence="6">XPA C-terminal domain-containing protein</fullName>
    </recommendedName>
</protein>
<dbReference type="Pfam" id="PF05181">
    <property type="entry name" value="XPA_C"/>
    <property type="match status" value="1"/>
</dbReference>
<dbReference type="AlphaFoldDB" id="A0A0L0US35"/>
<evidence type="ECO:0000256" key="4">
    <source>
        <dbReference type="SAM" id="Coils"/>
    </source>
</evidence>
<feature type="region of interest" description="Disordered" evidence="5">
    <location>
        <begin position="1"/>
        <end position="29"/>
    </location>
</feature>
<dbReference type="GO" id="GO:1901255">
    <property type="term" value="P:nucleotide-excision repair involved in interstrand cross-link repair"/>
    <property type="evidence" value="ECO:0007669"/>
    <property type="project" value="TreeGrafter"/>
</dbReference>
<comment type="caution">
    <text evidence="7">The sequence shown here is derived from an EMBL/GenBank/DDBJ whole genome shotgun (WGS) entry which is preliminary data.</text>
</comment>
<dbReference type="InterPro" id="IPR022656">
    <property type="entry name" value="XPA_C"/>
</dbReference>
<evidence type="ECO:0000256" key="5">
    <source>
        <dbReference type="SAM" id="MobiDB-lite"/>
    </source>
</evidence>
<dbReference type="InterPro" id="IPR000465">
    <property type="entry name" value="XPA/RAD14"/>
</dbReference>
<dbReference type="PANTHER" id="PTHR10142">
    <property type="entry name" value="DNA REPAIR PROTEIN COMPLEMENTING XP-A CELLS"/>
    <property type="match status" value="1"/>
</dbReference>
<dbReference type="Gene3D" id="3.90.530.10">
    <property type="entry name" value="XPA C-terminal domain"/>
    <property type="match status" value="1"/>
</dbReference>
<dbReference type="GO" id="GO:0003684">
    <property type="term" value="F:damaged DNA binding"/>
    <property type="evidence" value="ECO:0007669"/>
    <property type="project" value="InterPro"/>
</dbReference>
<dbReference type="SUPFAM" id="SSF46955">
    <property type="entry name" value="Putative DNA-binding domain"/>
    <property type="match status" value="1"/>
</dbReference>
<accession>A0A0L0US35</accession>
<organism evidence="7 8">
    <name type="scientific">Puccinia striiformis f. sp. tritici PST-78</name>
    <dbReference type="NCBI Taxonomy" id="1165861"/>
    <lineage>
        <taxon>Eukaryota</taxon>
        <taxon>Fungi</taxon>
        <taxon>Dikarya</taxon>
        <taxon>Basidiomycota</taxon>
        <taxon>Pucciniomycotina</taxon>
        <taxon>Pucciniomycetes</taxon>
        <taxon>Pucciniales</taxon>
        <taxon>Pucciniaceae</taxon>
        <taxon>Puccinia</taxon>
    </lineage>
</organism>
<feature type="coiled-coil region" evidence="4">
    <location>
        <begin position="53"/>
        <end position="80"/>
    </location>
</feature>
<dbReference type="GO" id="GO:0070914">
    <property type="term" value="P:UV-damage excision repair"/>
    <property type="evidence" value="ECO:0007669"/>
    <property type="project" value="TreeGrafter"/>
</dbReference>
<keyword evidence="3" id="KW-0539">Nucleus</keyword>
<evidence type="ECO:0000313" key="7">
    <source>
        <dbReference type="EMBL" id="KNE89721.1"/>
    </source>
</evidence>
<evidence type="ECO:0000259" key="6">
    <source>
        <dbReference type="Pfam" id="PF05181"/>
    </source>
</evidence>
<evidence type="ECO:0000256" key="3">
    <source>
        <dbReference type="ARBA" id="ARBA00023242"/>
    </source>
</evidence>
<keyword evidence="8" id="KW-1185">Reference proteome</keyword>
<keyword evidence="4" id="KW-0175">Coiled coil</keyword>
<reference evidence="8" key="1">
    <citation type="submission" date="2014-03" db="EMBL/GenBank/DDBJ databases">
        <title>The Genome Sequence of Puccinia striiformis f. sp. tritici PST-78.</title>
        <authorList>
            <consortium name="The Broad Institute Genome Sequencing Platform"/>
            <person name="Cuomo C."/>
            <person name="Hulbert S."/>
            <person name="Chen X."/>
            <person name="Walker B."/>
            <person name="Young S.K."/>
            <person name="Zeng Q."/>
            <person name="Gargeya S."/>
            <person name="Fitzgerald M."/>
            <person name="Haas B."/>
            <person name="Abouelleil A."/>
            <person name="Alvarado L."/>
            <person name="Arachchi H.M."/>
            <person name="Berlin A.M."/>
            <person name="Chapman S.B."/>
            <person name="Goldberg J."/>
            <person name="Griggs A."/>
            <person name="Gujja S."/>
            <person name="Hansen M."/>
            <person name="Howarth C."/>
            <person name="Imamovic A."/>
            <person name="Larimer J."/>
            <person name="McCowan C."/>
            <person name="Montmayeur A."/>
            <person name="Murphy C."/>
            <person name="Neiman D."/>
            <person name="Pearson M."/>
            <person name="Priest M."/>
            <person name="Roberts A."/>
            <person name="Saif S."/>
            <person name="Shea T."/>
            <person name="Sisk P."/>
            <person name="Sykes S."/>
            <person name="Wortman J."/>
            <person name="Nusbaum C."/>
            <person name="Birren B."/>
        </authorList>
    </citation>
    <scope>NUCLEOTIDE SEQUENCE [LARGE SCALE GENOMIC DNA]</scope>
    <source>
        <strain evidence="8">race PST-78</strain>
    </source>
</reference>
<dbReference type="InterPro" id="IPR009061">
    <property type="entry name" value="DNA-bd_dom_put_sf"/>
</dbReference>
<dbReference type="PANTHER" id="PTHR10142:SF0">
    <property type="entry name" value="DNA REPAIR PROTEIN COMPLEMENTING XP-A CELLS"/>
    <property type="match status" value="1"/>
</dbReference>
<sequence>MRDASNNNNNKNSQGKSTATEKKESLKPLPNRIRKFVDYDLSTMKNSKGGFLLDSKQDDHRKLKEKLQIEELKKQRLAQVQNSDLLQHLLKANPHQSTYSNMMLYHREQVEEYAFSDCKWGSADLLDQEFNNREQAKKDTKNEKFKAQLKDLQEKTRSHVWHKRQDAVHIQKINALVVVDSHILLKGMWISTKA</sequence>
<evidence type="ECO:0000256" key="1">
    <source>
        <dbReference type="ARBA" id="ARBA00004123"/>
    </source>
</evidence>
<comment type="subcellular location">
    <subcellularLocation>
        <location evidence="1">Nucleus</location>
    </subcellularLocation>
</comment>
<dbReference type="GO" id="GO:0000715">
    <property type="term" value="P:nucleotide-excision repair, DNA damage recognition"/>
    <property type="evidence" value="ECO:0007669"/>
    <property type="project" value="TreeGrafter"/>
</dbReference>
<keyword evidence="2" id="KW-0862">Zinc</keyword>
<dbReference type="EMBL" id="AJIL01000302">
    <property type="protein sequence ID" value="KNE89721.1"/>
    <property type="molecule type" value="Genomic_DNA"/>
</dbReference>
<proteinExistence type="predicted"/>
<dbReference type="STRING" id="1165861.A0A0L0US35"/>
<feature type="domain" description="XPA C-terminal" evidence="6">
    <location>
        <begin position="81"/>
        <end position="110"/>
    </location>
</feature>
<dbReference type="InterPro" id="IPR037129">
    <property type="entry name" value="XPA_sf"/>
</dbReference>
<dbReference type="GO" id="GO:0000110">
    <property type="term" value="C:nucleotide-excision repair factor 1 complex"/>
    <property type="evidence" value="ECO:0007669"/>
    <property type="project" value="TreeGrafter"/>
</dbReference>